<dbReference type="OrthoDB" id="1115380at2"/>
<keyword evidence="2" id="KW-1185">Reference proteome</keyword>
<dbReference type="RefSeq" id="WP_111445903.1">
    <property type="nucleotide sequence ID" value="NZ_QKZK01000015.1"/>
</dbReference>
<dbReference type="AlphaFoldDB" id="A0A2W7NCH9"/>
<evidence type="ECO:0000313" key="2">
    <source>
        <dbReference type="Proteomes" id="UP000249239"/>
    </source>
</evidence>
<dbReference type="Proteomes" id="UP000249239">
    <property type="component" value="Unassembled WGS sequence"/>
</dbReference>
<organism evidence="1 2">
    <name type="scientific">Breznakibacter xylanolyticus</name>
    <dbReference type="NCBI Taxonomy" id="990"/>
    <lineage>
        <taxon>Bacteria</taxon>
        <taxon>Pseudomonadati</taxon>
        <taxon>Bacteroidota</taxon>
        <taxon>Bacteroidia</taxon>
        <taxon>Marinilabiliales</taxon>
        <taxon>Marinilabiliaceae</taxon>
        <taxon>Breznakibacter</taxon>
    </lineage>
</organism>
<proteinExistence type="predicted"/>
<protein>
    <submittedName>
        <fullName evidence="1">Uncharacterized protein</fullName>
    </submittedName>
</protein>
<sequence>MELPEGIVLLDSLGDLQADNISPILVCGSHCGDDGTLALKVKNCHVKAVFLNNAGIGKNQAGISGLHHYQAEGIMACAVDHYSAEIGVARDTWECGIISHTNLNAEEAGIKMGDTVMEAVAKIIHLFNISSSAQIRMDLVSLVDEKKDVHGKADPKKQVQTLVDGVSITVTDSITFLNENNAGDIVVCGSHGGVSAGHYAQKHRVKAVFFNDAGIGKNGAGIKSLESLSKAGILACTVDCMSAEIFNGQDILDSGIITVCNQLAESRNIKMAMTVKEAIKYIA</sequence>
<comment type="caution">
    <text evidence="1">The sequence shown here is derived from an EMBL/GenBank/DDBJ whole genome shotgun (WGS) entry which is preliminary data.</text>
</comment>
<name>A0A2W7NCH9_9BACT</name>
<evidence type="ECO:0000313" key="1">
    <source>
        <dbReference type="EMBL" id="PZX15857.1"/>
    </source>
</evidence>
<accession>A0A2W7NCH9</accession>
<gene>
    <name evidence="1" type="ORF">LX69_02045</name>
</gene>
<reference evidence="1 2" key="1">
    <citation type="submission" date="2018-06" db="EMBL/GenBank/DDBJ databases">
        <title>Genomic Encyclopedia of Archaeal and Bacterial Type Strains, Phase II (KMG-II): from individual species to whole genera.</title>
        <authorList>
            <person name="Goeker M."/>
        </authorList>
    </citation>
    <scope>NUCLEOTIDE SEQUENCE [LARGE SCALE GENOMIC DNA]</scope>
    <source>
        <strain evidence="1 2">DSM 6779</strain>
    </source>
</reference>
<dbReference type="EMBL" id="QKZK01000015">
    <property type="protein sequence ID" value="PZX15857.1"/>
    <property type="molecule type" value="Genomic_DNA"/>
</dbReference>